<dbReference type="Proteomes" id="UP000006753">
    <property type="component" value="Unassembled WGS sequence"/>
</dbReference>
<proteinExistence type="predicted"/>
<dbReference type="STRING" id="1072389.K1WRA0"/>
<sequence length="302" mass="30199">MQLETPTVILAFFGLAYTAPTNMAREVPQEHSHEKFVTCLRTSLKLDNPEKIQDPILGLLGNVAAAAGAGAITNLDCLHQATAHRAFTNAKAAGDFQAQSDPLIFAAFERNAAGVGTASALCNETAVDPDIAAITQKKIQLPMGAAATNKIASIGGNSRDDLLSGTFAAEGMYFTNKLIVDDATAAEMTGAVAGASAGSSASNSDPAPAAKASASKAGAASASAGSASPASGTNVQSSTDSLGSAAPAVIRSSGDRAFSVNGSTFVDSSAALQFSRVGQSFSCFPYCAGGGGGGGRGQRTLI</sequence>
<protein>
    <recommendedName>
        <fullName evidence="4">Cell wall protein</fullName>
    </recommendedName>
</protein>
<dbReference type="EMBL" id="JH921443">
    <property type="protein sequence ID" value="EKD14932.1"/>
    <property type="molecule type" value="Genomic_DNA"/>
</dbReference>
<dbReference type="OMA" id="DLGCIFS"/>
<dbReference type="eggNOG" id="ENOG502QTC3">
    <property type="taxonomic scope" value="Eukaryota"/>
</dbReference>
<evidence type="ECO:0000256" key="1">
    <source>
        <dbReference type="SAM" id="SignalP"/>
    </source>
</evidence>
<organism evidence="2 3">
    <name type="scientific">Marssonina brunnea f. sp. multigermtubi (strain MB_m1)</name>
    <name type="common">Marssonina leaf spot fungus</name>
    <dbReference type="NCBI Taxonomy" id="1072389"/>
    <lineage>
        <taxon>Eukaryota</taxon>
        <taxon>Fungi</taxon>
        <taxon>Dikarya</taxon>
        <taxon>Ascomycota</taxon>
        <taxon>Pezizomycotina</taxon>
        <taxon>Leotiomycetes</taxon>
        <taxon>Helotiales</taxon>
        <taxon>Drepanopezizaceae</taxon>
        <taxon>Drepanopeziza</taxon>
    </lineage>
</organism>
<evidence type="ECO:0000313" key="2">
    <source>
        <dbReference type="EMBL" id="EKD14932.1"/>
    </source>
</evidence>
<dbReference type="HOGENOM" id="CLU_026014_0_0_1"/>
<evidence type="ECO:0000313" key="3">
    <source>
        <dbReference type="Proteomes" id="UP000006753"/>
    </source>
</evidence>
<dbReference type="KEGG" id="mbe:MBM_06693"/>
<dbReference type="OrthoDB" id="2153847at2759"/>
<feature type="signal peptide" evidence="1">
    <location>
        <begin position="1"/>
        <end position="18"/>
    </location>
</feature>
<gene>
    <name evidence="2" type="ORF">MBM_06693</name>
</gene>
<keyword evidence="1" id="KW-0732">Signal</keyword>
<evidence type="ECO:0008006" key="4">
    <source>
        <dbReference type="Google" id="ProtNLM"/>
    </source>
</evidence>
<reference evidence="2 3" key="1">
    <citation type="journal article" date="2012" name="BMC Genomics">
        <title>Sequencing the genome of Marssonina brunnea reveals fungus-poplar co-evolution.</title>
        <authorList>
            <person name="Zhu S."/>
            <person name="Cao Y.-Z."/>
            <person name="Jiang C."/>
            <person name="Tan B.-Y."/>
            <person name="Wang Z."/>
            <person name="Feng S."/>
            <person name="Zhang L."/>
            <person name="Su X.-H."/>
            <person name="Brejova B."/>
            <person name="Vinar T."/>
            <person name="Xu M."/>
            <person name="Wang M.-X."/>
            <person name="Zhang S.-G."/>
            <person name="Huang M.-R."/>
            <person name="Wu R."/>
            <person name="Zhou Y."/>
        </authorList>
    </citation>
    <scope>NUCLEOTIDE SEQUENCE [LARGE SCALE GENOMIC DNA]</scope>
    <source>
        <strain evidence="2 3">MB_m1</strain>
    </source>
</reference>
<dbReference type="InParanoid" id="K1WRA0"/>
<keyword evidence="3" id="KW-1185">Reference proteome</keyword>
<accession>K1WRA0</accession>
<feature type="chain" id="PRO_5003854906" description="Cell wall protein" evidence="1">
    <location>
        <begin position="19"/>
        <end position="302"/>
    </location>
</feature>
<name>K1WRA0_MARBU</name>
<dbReference type="AlphaFoldDB" id="K1WRA0"/>